<dbReference type="InterPro" id="IPR003675">
    <property type="entry name" value="Rce1/LyrA-like_dom"/>
</dbReference>
<feature type="transmembrane region" description="Helical" evidence="1">
    <location>
        <begin position="84"/>
        <end position="103"/>
    </location>
</feature>
<accession>A0ABX1DI98</accession>
<feature type="transmembrane region" description="Helical" evidence="1">
    <location>
        <begin position="166"/>
        <end position="188"/>
    </location>
</feature>
<keyword evidence="1" id="KW-0812">Transmembrane</keyword>
<name>A0ABX1DI98_9HYPH</name>
<keyword evidence="4" id="KW-1185">Reference proteome</keyword>
<dbReference type="GO" id="GO:0008237">
    <property type="term" value="F:metallopeptidase activity"/>
    <property type="evidence" value="ECO:0007669"/>
    <property type="project" value="UniProtKB-KW"/>
</dbReference>
<keyword evidence="3" id="KW-0482">Metalloprotease</keyword>
<keyword evidence="1" id="KW-1133">Transmembrane helix</keyword>
<keyword evidence="3" id="KW-0645">Protease</keyword>
<feature type="transmembrane region" description="Helical" evidence="1">
    <location>
        <begin position="7"/>
        <end position="26"/>
    </location>
</feature>
<evidence type="ECO:0000259" key="2">
    <source>
        <dbReference type="Pfam" id="PF02517"/>
    </source>
</evidence>
<reference evidence="3 4" key="1">
    <citation type="submission" date="2020-03" db="EMBL/GenBank/DDBJ databases">
        <title>Whole genome sequencing of clinical and environmental type strains of Ochrobactrum.</title>
        <authorList>
            <person name="Dharne M."/>
        </authorList>
    </citation>
    <scope>NUCLEOTIDE SEQUENCE [LARGE SCALE GENOMIC DNA]</scope>
    <source>
        <strain evidence="3 4">CIP 109452</strain>
    </source>
</reference>
<organism evidence="3 4">
    <name type="scientific">Brucella haematophila</name>
    <dbReference type="NCBI Taxonomy" id="419474"/>
    <lineage>
        <taxon>Bacteria</taxon>
        <taxon>Pseudomonadati</taxon>
        <taxon>Pseudomonadota</taxon>
        <taxon>Alphaproteobacteria</taxon>
        <taxon>Hyphomicrobiales</taxon>
        <taxon>Brucellaceae</taxon>
        <taxon>Brucella/Ochrobactrum group</taxon>
        <taxon>Brucella</taxon>
    </lineage>
</organism>
<dbReference type="Pfam" id="PF02517">
    <property type="entry name" value="Rce1-like"/>
    <property type="match status" value="1"/>
</dbReference>
<feature type="transmembrane region" description="Helical" evidence="1">
    <location>
        <begin position="32"/>
        <end position="63"/>
    </location>
</feature>
<gene>
    <name evidence="3" type="ORF">HED55_02775</name>
</gene>
<feature type="transmembrane region" description="Helical" evidence="1">
    <location>
        <begin position="194"/>
        <end position="212"/>
    </location>
</feature>
<feature type="transmembrane region" description="Helical" evidence="1">
    <location>
        <begin position="233"/>
        <end position="250"/>
    </location>
</feature>
<dbReference type="Proteomes" id="UP000704467">
    <property type="component" value="Unassembled WGS sequence"/>
</dbReference>
<keyword evidence="3" id="KW-0378">Hydrolase</keyword>
<sequence length="278" mass="30786">MGYFQYSITYGFTYIFLAAAVIAVVIKHEIVALVLLISTFIAALLGESMSLVGLVALAMFAILTRWRFSILRESMYRRFPWTEPATDLLVVIACLTFFVHYMRGFHNTKIIDAMVMSAGGVPFSMYLNLDKTAAAIILALSGQYFTSGTEFDTPRKQTGTAETLKIIGLMWAGCIVTLIPIALAIGYIKFDPKIMPHFGIWAVNNLLFVAFAEEVLFRGMIQGRLLAYSYYRGWHPAFAITIAAILFGLLHYPGGLSYIALATVAGIFTAQPITRQAD</sequence>
<feature type="domain" description="CAAX prenyl protease 2/Lysostaphin resistance protein A-like" evidence="2">
    <location>
        <begin position="200"/>
        <end position="269"/>
    </location>
</feature>
<evidence type="ECO:0000313" key="4">
    <source>
        <dbReference type="Proteomes" id="UP000704467"/>
    </source>
</evidence>
<protein>
    <submittedName>
        <fullName evidence="3">CPBP family intramembrane metalloprotease</fullName>
    </submittedName>
</protein>
<proteinExistence type="predicted"/>
<evidence type="ECO:0000256" key="1">
    <source>
        <dbReference type="SAM" id="Phobius"/>
    </source>
</evidence>
<comment type="caution">
    <text evidence="3">The sequence shown here is derived from an EMBL/GenBank/DDBJ whole genome shotgun (WGS) entry which is preliminary data.</text>
</comment>
<dbReference type="EMBL" id="JAAVLN010000001">
    <property type="protein sequence ID" value="NKC02697.1"/>
    <property type="molecule type" value="Genomic_DNA"/>
</dbReference>
<keyword evidence="1" id="KW-0472">Membrane</keyword>
<evidence type="ECO:0000313" key="3">
    <source>
        <dbReference type="EMBL" id="NKC02697.1"/>
    </source>
</evidence>